<keyword evidence="3" id="KW-0547">Nucleotide-binding</keyword>
<evidence type="ECO:0000256" key="2">
    <source>
        <dbReference type="ARBA" id="ARBA00022737"/>
    </source>
</evidence>
<evidence type="ECO:0000313" key="7">
    <source>
        <dbReference type="Proteomes" id="UP001500804"/>
    </source>
</evidence>
<dbReference type="SMART" id="SM00382">
    <property type="entry name" value="AAA"/>
    <property type="match status" value="2"/>
</dbReference>
<dbReference type="Proteomes" id="UP001500804">
    <property type="component" value="Unassembled WGS sequence"/>
</dbReference>
<dbReference type="InterPro" id="IPR017871">
    <property type="entry name" value="ABC_transporter-like_CS"/>
</dbReference>
<dbReference type="InterPro" id="IPR003439">
    <property type="entry name" value="ABC_transporter-like_ATP-bd"/>
</dbReference>
<dbReference type="InterPro" id="IPR003593">
    <property type="entry name" value="AAA+_ATPase"/>
</dbReference>
<keyword evidence="7" id="KW-1185">Reference proteome</keyword>
<dbReference type="EMBL" id="BAABJO010000027">
    <property type="protein sequence ID" value="GAA5133390.1"/>
    <property type="molecule type" value="Genomic_DNA"/>
</dbReference>
<evidence type="ECO:0000256" key="3">
    <source>
        <dbReference type="ARBA" id="ARBA00022741"/>
    </source>
</evidence>
<keyword evidence="2" id="KW-0677">Repeat</keyword>
<comment type="caution">
    <text evidence="6">The sequence shown here is derived from an EMBL/GenBank/DDBJ whole genome shotgun (WGS) entry which is preliminary data.</text>
</comment>
<proteinExistence type="predicted"/>
<dbReference type="CDD" id="cd03215">
    <property type="entry name" value="ABC_Carb_Monos_II"/>
    <property type="match status" value="1"/>
</dbReference>
<dbReference type="SUPFAM" id="SSF52540">
    <property type="entry name" value="P-loop containing nucleoside triphosphate hydrolases"/>
    <property type="match status" value="2"/>
</dbReference>
<reference evidence="7" key="1">
    <citation type="journal article" date="2019" name="Int. J. Syst. Evol. Microbiol.">
        <title>The Global Catalogue of Microorganisms (GCM) 10K type strain sequencing project: providing services to taxonomists for standard genome sequencing and annotation.</title>
        <authorList>
            <consortium name="The Broad Institute Genomics Platform"/>
            <consortium name="The Broad Institute Genome Sequencing Center for Infectious Disease"/>
            <person name="Wu L."/>
            <person name="Ma J."/>
        </authorList>
    </citation>
    <scope>NUCLEOTIDE SEQUENCE [LARGE SCALE GENOMIC DNA]</scope>
    <source>
        <strain evidence="7">JCM 18302</strain>
    </source>
</reference>
<dbReference type="PANTHER" id="PTHR43790">
    <property type="entry name" value="CARBOHYDRATE TRANSPORT ATP-BINDING PROTEIN MG119-RELATED"/>
    <property type="match status" value="1"/>
</dbReference>
<gene>
    <name evidence="6" type="ORF">GCM10023320_59470</name>
</gene>
<evidence type="ECO:0000313" key="6">
    <source>
        <dbReference type="EMBL" id="GAA5133390.1"/>
    </source>
</evidence>
<dbReference type="Gene3D" id="3.40.50.300">
    <property type="entry name" value="P-loop containing nucleotide triphosphate hydrolases"/>
    <property type="match status" value="2"/>
</dbReference>
<dbReference type="Pfam" id="PF00005">
    <property type="entry name" value="ABC_tran"/>
    <property type="match status" value="2"/>
</dbReference>
<evidence type="ECO:0000256" key="1">
    <source>
        <dbReference type="ARBA" id="ARBA00022448"/>
    </source>
</evidence>
<dbReference type="InterPro" id="IPR027417">
    <property type="entry name" value="P-loop_NTPase"/>
</dbReference>
<evidence type="ECO:0000256" key="4">
    <source>
        <dbReference type="ARBA" id="ARBA00022840"/>
    </source>
</evidence>
<dbReference type="GO" id="GO:0005524">
    <property type="term" value="F:ATP binding"/>
    <property type="evidence" value="ECO:0007669"/>
    <property type="project" value="UniProtKB-KW"/>
</dbReference>
<name>A0ABP9NSR2_9PSEU</name>
<feature type="domain" description="ABC transporter" evidence="5">
    <location>
        <begin position="263"/>
        <end position="503"/>
    </location>
</feature>
<dbReference type="PANTHER" id="PTHR43790:SF9">
    <property type="entry name" value="GALACTOFURANOSE TRANSPORTER ATP-BINDING PROTEIN YTFR"/>
    <property type="match status" value="1"/>
</dbReference>
<protein>
    <submittedName>
        <fullName evidence="6">Sugar ABC transporter ATP-binding protein</fullName>
    </submittedName>
</protein>
<accession>A0ABP9NSR2</accession>
<keyword evidence="4 6" id="KW-0067">ATP-binding</keyword>
<evidence type="ECO:0000259" key="5">
    <source>
        <dbReference type="PROSITE" id="PS50893"/>
    </source>
</evidence>
<keyword evidence="1" id="KW-0813">Transport</keyword>
<sequence>MGTMNRVVFSARGVGKSYPGVQALSGVDLDGRAGEVLAICGANGAGKSTFARLLAGQEPPSAGEIRVAGHPEPVADPAEADRAGILLMHQEPLVVDDFTVAENVWLYRLRSGRDIRPWSLARRGDDDATRQALRDVGLGDVAPTRLAGSLAPGQRQMLALARARVTPHQVLILDETTASTTEEHFADVQEMVAAEKAAGTAVVFVSHRMPEVFALSDRIAVLRGGRLVDVLRTAGTDAAEVTALMIGEGVRALERPPAHRAEGRAPALAVRGLHAGSATDVSFDVRGGEVVGIYGLVGSGRSSVARSVSGQQQPRAGTVEVGGRAVTMRSPGAALRHGVVHLTEDRRREGFVGEFTNAENLSLVTLPRLATAGVVRRRDERSRVTELIERFQVKGGPETPTRALSGGNQQKVCLAKWLAADPDVIVLDEPTKGIDVGARLNIYEIIHGLSQQDRAVLVVTSEAEEALLLCHRVLVLRDGRLVAEFDAAEASTEDLMRAALGGAAALGSDAAQGGDAA</sequence>
<dbReference type="PROSITE" id="PS50893">
    <property type="entry name" value="ABC_TRANSPORTER_2"/>
    <property type="match status" value="2"/>
</dbReference>
<feature type="domain" description="ABC transporter" evidence="5">
    <location>
        <begin position="9"/>
        <end position="249"/>
    </location>
</feature>
<dbReference type="PROSITE" id="PS00211">
    <property type="entry name" value="ABC_TRANSPORTER_1"/>
    <property type="match status" value="1"/>
</dbReference>
<dbReference type="InterPro" id="IPR050107">
    <property type="entry name" value="ABC_carbohydrate_import_ATPase"/>
</dbReference>
<organism evidence="6 7">
    <name type="scientific">Pseudonocardia adelaidensis</name>
    <dbReference type="NCBI Taxonomy" id="648754"/>
    <lineage>
        <taxon>Bacteria</taxon>
        <taxon>Bacillati</taxon>
        <taxon>Actinomycetota</taxon>
        <taxon>Actinomycetes</taxon>
        <taxon>Pseudonocardiales</taxon>
        <taxon>Pseudonocardiaceae</taxon>
        <taxon>Pseudonocardia</taxon>
    </lineage>
</organism>
<dbReference type="CDD" id="cd03216">
    <property type="entry name" value="ABC_Carb_Monos_I"/>
    <property type="match status" value="1"/>
</dbReference>